<name>A0ABW7KUM4_9NOCA</name>
<evidence type="ECO:0008006" key="3">
    <source>
        <dbReference type="Google" id="ProtNLM"/>
    </source>
</evidence>
<accession>A0ABW7KUM4</accession>
<gene>
    <name evidence="1" type="ORF">ACHIPV_28250</name>
</gene>
<protein>
    <recommendedName>
        <fullName evidence="3">DUF222 domain-containing protein</fullName>
    </recommendedName>
</protein>
<sequence length="168" mass="18021">MPATDAVTATLADWLIRELAADALHGGGLKPFAGQIRSLPRITATHVENPRRFSVYERQLQKSIRVAEARLAIGGDSTRSRTMPIRRKVELPLELVDAASHIVGAITDVGSPAAALACQAVSLAFDVASSGAGTQPVPEMRFAAIESYRRVLTSLWLSEPHAKVELKA</sequence>
<evidence type="ECO:0000313" key="1">
    <source>
        <dbReference type="EMBL" id="MFH5245731.1"/>
    </source>
</evidence>
<proteinExistence type="predicted"/>
<evidence type="ECO:0000313" key="2">
    <source>
        <dbReference type="Proteomes" id="UP001609176"/>
    </source>
</evidence>
<dbReference type="Proteomes" id="UP001609176">
    <property type="component" value="Unassembled WGS sequence"/>
</dbReference>
<reference evidence="1 2" key="1">
    <citation type="submission" date="2024-10" db="EMBL/GenBank/DDBJ databases">
        <authorList>
            <person name="Riesco R."/>
        </authorList>
    </citation>
    <scope>NUCLEOTIDE SEQUENCE [LARGE SCALE GENOMIC DNA]</scope>
    <source>
        <strain evidence="1 2">NCIMB 15448</strain>
    </source>
</reference>
<organism evidence="1 2">
    <name type="scientific">Antrihabitans spumae</name>
    <dbReference type="NCBI Taxonomy" id="3373370"/>
    <lineage>
        <taxon>Bacteria</taxon>
        <taxon>Bacillati</taxon>
        <taxon>Actinomycetota</taxon>
        <taxon>Actinomycetes</taxon>
        <taxon>Mycobacteriales</taxon>
        <taxon>Nocardiaceae</taxon>
        <taxon>Antrihabitans</taxon>
    </lineage>
</organism>
<dbReference type="RefSeq" id="WP_395126488.1">
    <property type="nucleotide sequence ID" value="NZ_JBIMSP010000094.1"/>
</dbReference>
<comment type="caution">
    <text evidence="1">The sequence shown here is derived from an EMBL/GenBank/DDBJ whole genome shotgun (WGS) entry which is preliminary data.</text>
</comment>
<dbReference type="EMBL" id="JBIMSP010000094">
    <property type="protein sequence ID" value="MFH5245731.1"/>
    <property type="molecule type" value="Genomic_DNA"/>
</dbReference>